<dbReference type="Pfam" id="PF17940">
    <property type="entry name" value="TetR_C_31"/>
    <property type="match status" value="1"/>
</dbReference>
<name>A0A1G6MY39_9ACTN</name>
<dbReference type="InterPro" id="IPR050109">
    <property type="entry name" value="HTH-type_TetR-like_transc_reg"/>
</dbReference>
<accession>A0A1G6MY39</accession>
<reference evidence="5" key="1">
    <citation type="submission" date="2016-10" db="EMBL/GenBank/DDBJ databases">
        <authorList>
            <person name="Varghese N."/>
            <person name="Submissions S."/>
        </authorList>
    </citation>
    <scope>NUCLEOTIDE SEQUENCE [LARGE SCALE GENOMIC DNA]</scope>
    <source>
        <strain evidence="5">DSM 45421</strain>
    </source>
</reference>
<dbReference type="GO" id="GO:0000976">
    <property type="term" value="F:transcription cis-regulatory region binding"/>
    <property type="evidence" value="ECO:0007669"/>
    <property type="project" value="TreeGrafter"/>
</dbReference>
<dbReference type="Gene3D" id="1.10.357.10">
    <property type="entry name" value="Tetracycline Repressor, domain 2"/>
    <property type="match status" value="1"/>
</dbReference>
<evidence type="ECO:0000313" key="4">
    <source>
        <dbReference type="EMBL" id="SDC60480.1"/>
    </source>
</evidence>
<keyword evidence="5" id="KW-1185">Reference proteome</keyword>
<dbReference type="PANTHER" id="PTHR30055:SF231">
    <property type="entry name" value="TRANSCRIPTIONAL REGULATORY PROTEIN (PROBABLY DEOR-FAMILY)-RELATED"/>
    <property type="match status" value="1"/>
</dbReference>
<dbReference type="InterPro" id="IPR036271">
    <property type="entry name" value="Tet_transcr_reg_TetR-rel_C_sf"/>
</dbReference>
<dbReference type="EMBL" id="FMZF01000002">
    <property type="protein sequence ID" value="SDC60480.1"/>
    <property type="molecule type" value="Genomic_DNA"/>
</dbReference>
<keyword evidence="1 2" id="KW-0238">DNA-binding</keyword>
<dbReference type="Proteomes" id="UP000199416">
    <property type="component" value="Unassembled WGS sequence"/>
</dbReference>
<evidence type="ECO:0000259" key="3">
    <source>
        <dbReference type="PROSITE" id="PS50977"/>
    </source>
</evidence>
<gene>
    <name evidence="4" type="ORF">SAMN05660690_2102</name>
</gene>
<dbReference type="GO" id="GO:0003700">
    <property type="term" value="F:DNA-binding transcription factor activity"/>
    <property type="evidence" value="ECO:0007669"/>
    <property type="project" value="TreeGrafter"/>
</dbReference>
<feature type="DNA-binding region" description="H-T-H motif" evidence="2">
    <location>
        <begin position="70"/>
        <end position="89"/>
    </location>
</feature>
<sequence length="230" mass="24852">MANWSSGQFDADGRDRTGAYRRLIEDRGDMTGTQTAAVTARSAPGYGEGRQALLAAAVHVVATRGLRHLTYRSVAQQANVAHGLVAHHFGTRDALLAAALEFSLANSVGSISTEPGSGDLDALFAGVVDMVRANPDDQAFQYELILEARRRPELRPQVEQVYATYREALRSELQAAGVEADDALVHLVFAAVDGLVFQQVCLDEPALTLPSLERLRDLLRPLSGRSVRAD</sequence>
<evidence type="ECO:0000256" key="2">
    <source>
        <dbReference type="PROSITE-ProRule" id="PRU00335"/>
    </source>
</evidence>
<dbReference type="AlphaFoldDB" id="A0A1G6MY39"/>
<feature type="domain" description="HTH tetR-type" evidence="3">
    <location>
        <begin position="47"/>
        <end position="107"/>
    </location>
</feature>
<dbReference type="InterPro" id="IPR009057">
    <property type="entry name" value="Homeodomain-like_sf"/>
</dbReference>
<organism evidence="4 5">
    <name type="scientific">Geodermatophilus telluris</name>
    <dbReference type="NCBI Taxonomy" id="1190417"/>
    <lineage>
        <taxon>Bacteria</taxon>
        <taxon>Bacillati</taxon>
        <taxon>Actinomycetota</taxon>
        <taxon>Actinomycetes</taxon>
        <taxon>Geodermatophilales</taxon>
        <taxon>Geodermatophilaceae</taxon>
        <taxon>Geodermatophilus</taxon>
    </lineage>
</organism>
<dbReference type="SUPFAM" id="SSF46689">
    <property type="entry name" value="Homeodomain-like"/>
    <property type="match status" value="1"/>
</dbReference>
<dbReference type="Pfam" id="PF00440">
    <property type="entry name" value="TetR_N"/>
    <property type="match status" value="1"/>
</dbReference>
<evidence type="ECO:0000313" key="5">
    <source>
        <dbReference type="Proteomes" id="UP000199416"/>
    </source>
</evidence>
<dbReference type="PANTHER" id="PTHR30055">
    <property type="entry name" value="HTH-TYPE TRANSCRIPTIONAL REGULATOR RUTR"/>
    <property type="match status" value="1"/>
</dbReference>
<dbReference type="PRINTS" id="PR00455">
    <property type="entry name" value="HTHTETR"/>
</dbReference>
<dbReference type="InterPro" id="IPR041583">
    <property type="entry name" value="TetR_C_31"/>
</dbReference>
<dbReference type="PROSITE" id="PS50977">
    <property type="entry name" value="HTH_TETR_2"/>
    <property type="match status" value="1"/>
</dbReference>
<proteinExistence type="predicted"/>
<dbReference type="InterPro" id="IPR001647">
    <property type="entry name" value="HTH_TetR"/>
</dbReference>
<evidence type="ECO:0000256" key="1">
    <source>
        <dbReference type="ARBA" id="ARBA00023125"/>
    </source>
</evidence>
<dbReference type="SUPFAM" id="SSF48498">
    <property type="entry name" value="Tetracyclin repressor-like, C-terminal domain"/>
    <property type="match status" value="1"/>
</dbReference>
<dbReference type="STRING" id="1190417.SAMN05660690_2102"/>
<protein>
    <submittedName>
        <fullName evidence="4">Transcriptional regulator, TetR family</fullName>
    </submittedName>
</protein>